<dbReference type="OrthoDB" id="8881771at2"/>
<organism evidence="1 2">
    <name type="scientific">Acidithiobacillus marinus</name>
    <dbReference type="NCBI Taxonomy" id="187490"/>
    <lineage>
        <taxon>Bacteria</taxon>
        <taxon>Pseudomonadati</taxon>
        <taxon>Pseudomonadota</taxon>
        <taxon>Acidithiobacillia</taxon>
        <taxon>Acidithiobacillales</taxon>
        <taxon>Acidithiobacillaceae</taxon>
        <taxon>Acidithiobacillus</taxon>
    </lineage>
</organism>
<evidence type="ECO:0000313" key="1">
    <source>
        <dbReference type="EMBL" id="PKY11853.1"/>
    </source>
</evidence>
<protein>
    <submittedName>
        <fullName evidence="1">Uncharacterized protein</fullName>
    </submittedName>
</protein>
<dbReference type="InParanoid" id="A0A2I1DPP9"/>
<evidence type="ECO:0000313" key="2">
    <source>
        <dbReference type="Proteomes" id="UP000234329"/>
    </source>
</evidence>
<dbReference type="AlphaFoldDB" id="A0A2I1DPP9"/>
<reference evidence="1 2" key="1">
    <citation type="submission" date="2017-03" db="EMBL/GenBank/DDBJ databases">
        <title>Draft genime sequence of the acidophilic sulfur-oxidizing bacterium Acidithiobacillus sp. SH, isolated from seawater.</title>
        <authorList>
            <person name="Sharmin S."/>
            <person name="Tokuhisa M."/>
            <person name="Kanao T."/>
            <person name="Kamimura K."/>
        </authorList>
    </citation>
    <scope>NUCLEOTIDE SEQUENCE [LARGE SCALE GENOMIC DNA]</scope>
    <source>
        <strain evidence="1 2">SH</strain>
    </source>
</reference>
<sequence>MSNVSKVRTLAPHLHAEGRMRDIQMAALDWIYRFGSTTRDFLTQDLFNPQESRGLDRTLFTQGWVRGIPCGIHSEKSGKEAPGAILVLTEKGLELARKRYAEPWEYPELHWETCNDLRVNERIWSQQLTAMNYRQGGMRKFWTRRMLPDDDYPYPDMEWIMEDGRLLAITVDTGDYFPARHLSCVALCDRESRERRYDREVLIADDYGIVKDYHDRLKPGERLPIWEDDPEDFTPVGEVLVPDLTRRMIVFLADPWGEVLVS</sequence>
<proteinExistence type="predicted"/>
<gene>
    <name evidence="1" type="ORF">B1757_02520</name>
</gene>
<keyword evidence="2" id="KW-1185">Reference proteome</keyword>
<name>A0A2I1DPP9_9PROT</name>
<dbReference type="EMBL" id="MXAV01000006">
    <property type="protein sequence ID" value="PKY11853.1"/>
    <property type="molecule type" value="Genomic_DNA"/>
</dbReference>
<dbReference type="RefSeq" id="WP_101536822.1">
    <property type="nucleotide sequence ID" value="NZ_MXAV01000006.1"/>
</dbReference>
<dbReference type="Proteomes" id="UP000234329">
    <property type="component" value="Unassembled WGS sequence"/>
</dbReference>
<accession>A0A2I1DPP9</accession>
<comment type="caution">
    <text evidence="1">The sequence shown here is derived from an EMBL/GenBank/DDBJ whole genome shotgun (WGS) entry which is preliminary data.</text>
</comment>